<keyword evidence="10" id="KW-1185">Reference proteome</keyword>
<dbReference type="GO" id="GO:0016855">
    <property type="term" value="F:racemase and epimerase activity, acting on amino acids and derivatives"/>
    <property type="evidence" value="ECO:0007669"/>
    <property type="project" value="UniProtKB-UniRule"/>
</dbReference>
<dbReference type="Gene3D" id="3.30.390.10">
    <property type="entry name" value="Enolase-like, N-terminal domain"/>
    <property type="match status" value="1"/>
</dbReference>
<evidence type="ECO:0000256" key="3">
    <source>
        <dbReference type="ARBA" id="ARBA00022842"/>
    </source>
</evidence>
<evidence type="ECO:0000256" key="2">
    <source>
        <dbReference type="ARBA" id="ARBA00022723"/>
    </source>
</evidence>
<proteinExistence type="inferred from homology"/>
<reference evidence="9" key="1">
    <citation type="submission" date="2023-01" db="EMBL/GenBank/DDBJ databases">
        <title>Whole genome sequence of Paucibacter sp. S2-9 isolated from pond sediment.</title>
        <authorList>
            <person name="Jung J.Y."/>
        </authorList>
    </citation>
    <scope>NUCLEOTIDE SEQUENCE</scope>
    <source>
        <strain evidence="9">S2-9</strain>
    </source>
</reference>
<evidence type="ECO:0000256" key="5">
    <source>
        <dbReference type="PIRSR" id="PIRSR634603-1"/>
    </source>
</evidence>
<protein>
    <recommendedName>
        <fullName evidence="7">Dipeptide epimerase</fullName>
        <ecNumber evidence="7">5.1.1.-</ecNumber>
    </recommendedName>
</protein>
<dbReference type="InterPro" id="IPR013341">
    <property type="entry name" value="Mandelate_racemase_N_dom"/>
</dbReference>
<evidence type="ECO:0000313" key="9">
    <source>
        <dbReference type="EMBL" id="WIT13310.1"/>
    </source>
</evidence>
<sequence>MTLELELTIEYLALAEPFEIARGVITEIPVLVATLRDAQGRCGRGEAAGVSYDGETASGMAAQLEAVRARLHADLGPSELMQWLPAGGARNAIDCALWDLRAKQSGARAWELAGQSLVEPVSTAYTIGLGSEAQVRRMARAARHMPLLKVKADAERHLEMLRLCKEEHPTARLVIDANQAWDRSLLEKLLPGLRSYGVELIEQPVPRGTDAQLVGLSSPIPLAADESCTDRGSLRALQGLYQYINIKLDKSGGLSEALALAKAARQLGFGLMVGNMGGSSLAMAPAFIVAQHCRFVDLDGPLLLAADRQPAMAYAASRLHAPDAALWG</sequence>
<dbReference type="PANTHER" id="PTHR48073:SF2">
    <property type="entry name" value="O-SUCCINYLBENZOATE SYNTHASE"/>
    <property type="match status" value="1"/>
</dbReference>
<dbReference type="RefSeq" id="WP_285234421.1">
    <property type="nucleotide sequence ID" value="NZ_CP116346.1"/>
</dbReference>
<dbReference type="InterPro" id="IPR013342">
    <property type="entry name" value="Mandelate_racemase_C"/>
</dbReference>
<dbReference type="GO" id="GO:0009063">
    <property type="term" value="P:amino acid catabolic process"/>
    <property type="evidence" value="ECO:0007669"/>
    <property type="project" value="InterPro"/>
</dbReference>
<comment type="cofactor">
    <cofactor evidence="6 7">
        <name>Mg(2+)</name>
        <dbReference type="ChEBI" id="CHEBI:18420"/>
    </cofactor>
    <text evidence="6 7">Binds 1 Mg(2+) ion per subunit.</text>
</comment>
<dbReference type="SMART" id="SM00922">
    <property type="entry name" value="MR_MLE"/>
    <property type="match status" value="1"/>
</dbReference>
<organism evidence="9 10">
    <name type="scientific">Paucibacter sediminis</name>
    <dbReference type="NCBI Taxonomy" id="3019553"/>
    <lineage>
        <taxon>Bacteria</taxon>
        <taxon>Pseudomonadati</taxon>
        <taxon>Pseudomonadota</taxon>
        <taxon>Betaproteobacteria</taxon>
        <taxon>Burkholderiales</taxon>
        <taxon>Sphaerotilaceae</taxon>
        <taxon>Roseateles</taxon>
    </lineage>
</organism>
<dbReference type="SFLD" id="SFLDG00180">
    <property type="entry name" value="muconate_cycloisomerase"/>
    <property type="match status" value="1"/>
</dbReference>
<gene>
    <name evidence="9" type="ORF">PFX98_06780</name>
</gene>
<keyword evidence="4 7" id="KW-0413">Isomerase</keyword>
<dbReference type="InterPro" id="IPR029065">
    <property type="entry name" value="Enolase_C-like"/>
</dbReference>
<feature type="binding site" evidence="6">
    <location>
        <position position="202"/>
    </location>
    <ligand>
        <name>Mg(2+)</name>
        <dbReference type="ChEBI" id="CHEBI:18420"/>
    </ligand>
</feature>
<dbReference type="SUPFAM" id="SSF54826">
    <property type="entry name" value="Enolase N-terminal domain-like"/>
    <property type="match status" value="1"/>
</dbReference>
<evidence type="ECO:0000256" key="1">
    <source>
        <dbReference type="ARBA" id="ARBA00008031"/>
    </source>
</evidence>
<dbReference type="InterPro" id="IPR036849">
    <property type="entry name" value="Enolase-like_C_sf"/>
</dbReference>
<feature type="domain" description="Mandelate racemase/muconate lactonizing enzyme C-terminal" evidence="8">
    <location>
        <begin position="132"/>
        <end position="223"/>
    </location>
</feature>
<dbReference type="NCBIfam" id="NF042940">
    <property type="entry name" value="racemase_DgcA"/>
    <property type="match status" value="1"/>
</dbReference>
<dbReference type="KEGG" id="pais:PFX98_06780"/>
<evidence type="ECO:0000256" key="4">
    <source>
        <dbReference type="ARBA" id="ARBA00023235"/>
    </source>
</evidence>
<dbReference type="Gene3D" id="3.20.20.120">
    <property type="entry name" value="Enolase-like C-terminal domain"/>
    <property type="match status" value="1"/>
</dbReference>
<feature type="binding site" evidence="6">
    <location>
        <position position="176"/>
    </location>
    <ligand>
        <name>Mg(2+)</name>
        <dbReference type="ChEBI" id="CHEBI:18420"/>
    </ligand>
</feature>
<dbReference type="CDD" id="cd03319">
    <property type="entry name" value="L-Ala-DL-Glu_epimerase"/>
    <property type="match status" value="1"/>
</dbReference>
<dbReference type="GO" id="GO:0046872">
    <property type="term" value="F:metal ion binding"/>
    <property type="evidence" value="ECO:0007669"/>
    <property type="project" value="UniProtKB-KW"/>
</dbReference>
<dbReference type="InterPro" id="IPR018110">
    <property type="entry name" value="Mandel_Rmase/mucon_lact_enz_CS"/>
</dbReference>
<dbReference type="AlphaFoldDB" id="A0AA95SQC6"/>
<dbReference type="PROSITE" id="PS00909">
    <property type="entry name" value="MR_MLE_2"/>
    <property type="match status" value="1"/>
</dbReference>
<dbReference type="Proteomes" id="UP001177769">
    <property type="component" value="Chromosome"/>
</dbReference>
<evidence type="ECO:0000256" key="6">
    <source>
        <dbReference type="PIRSR" id="PIRSR634603-3"/>
    </source>
</evidence>
<dbReference type="EC" id="5.1.1.-" evidence="7"/>
<evidence type="ECO:0000259" key="8">
    <source>
        <dbReference type="SMART" id="SM00922"/>
    </source>
</evidence>
<dbReference type="GO" id="GO:0006518">
    <property type="term" value="P:peptide metabolic process"/>
    <property type="evidence" value="ECO:0007669"/>
    <property type="project" value="UniProtKB-ARBA"/>
</dbReference>
<evidence type="ECO:0000256" key="7">
    <source>
        <dbReference type="RuleBase" id="RU366006"/>
    </source>
</evidence>
<name>A0AA95SQC6_9BURK</name>
<dbReference type="InterPro" id="IPR034603">
    <property type="entry name" value="Dipeptide_epimerase"/>
</dbReference>
<feature type="binding site" evidence="6">
    <location>
        <position position="225"/>
    </location>
    <ligand>
        <name>Mg(2+)</name>
        <dbReference type="ChEBI" id="CHEBI:18420"/>
    </ligand>
</feature>
<dbReference type="PANTHER" id="PTHR48073">
    <property type="entry name" value="O-SUCCINYLBENZOATE SYNTHASE-RELATED"/>
    <property type="match status" value="1"/>
</dbReference>
<dbReference type="Pfam" id="PF02746">
    <property type="entry name" value="MR_MLE_N"/>
    <property type="match status" value="1"/>
</dbReference>
<feature type="active site" description="Proton acceptor; specific for (R)-substrate epimerization" evidence="5">
    <location>
        <position position="151"/>
    </location>
</feature>
<dbReference type="SUPFAM" id="SSF51604">
    <property type="entry name" value="Enolase C-terminal domain-like"/>
    <property type="match status" value="1"/>
</dbReference>
<dbReference type="InterPro" id="IPR029017">
    <property type="entry name" value="Enolase-like_N"/>
</dbReference>
<keyword evidence="3 6" id="KW-0460">Magnesium</keyword>
<evidence type="ECO:0000313" key="10">
    <source>
        <dbReference type="Proteomes" id="UP001177769"/>
    </source>
</evidence>
<keyword evidence="2 6" id="KW-0479">Metal-binding</keyword>
<dbReference type="SFLD" id="SFLDS00001">
    <property type="entry name" value="Enolase"/>
    <property type="match status" value="1"/>
</dbReference>
<dbReference type="EMBL" id="CP116346">
    <property type="protein sequence ID" value="WIT13310.1"/>
    <property type="molecule type" value="Genomic_DNA"/>
</dbReference>
<comment type="similarity">
    <text evidence="1 7">Belongs to the mandelate racemase/muconate lactonizing enzyme family.</text>
</comment>
<accession>A0AA95SQC6</accession>
<dbReference type="Pfam" id="PF13378">
    <property type="entry name" value="MR_MLE_C"/>
    <property type="match status" value="1"/>
</dbReference>
<feature type="active site" description="Proton acceptor; specific for (S)-substrate epimerization" evidence="5">
    <location>
        <position position="247"/>
    </location>
</feature>